<name>A0A811UF97_CERCA</name>
<sequence length="63" mass="7190">LQLGNCAMQHSPMEAKEVVFPTSSNQRRHYPKRAAILRQAVLTPMKKKDNLDNSRTLPDLCLK</sequence>
<proteinExistence type="predicted"/>
<keyword evidence="2" id="KW-1185">Reference proteome</keyword>
<accession>A0A811UF97</accession>
<dbReference type="Proteomes" id="UP000606786">
    <property type="component" value="Unassembled WGS sequence"/>
</dbReference>
<feature type="non-terminal residue" evidence="1">
    <location>
        <position position="1"/>
    </location>
</feature>
<dbReference type="AlphaFoldDB" id="A0A811UF97"/>
<comment type="caution">
    <text evidence="1">The sequence shown here is derived from an EMBL/GenBank/DDBJ whole genome shotgun (WGS) entry which is preliminary data.</text>
</comment>
<dbReference type="EMBL" id="CAJHJT010000012">
    <property type="protein sequence ID" value="CAD6997310.1"/>
    <property type="molecule type" value="Genomic_DNA"/>
</dbReference>
<protein>
    <submittedName>
        <fullName evidence="1">(Mediterranean fruit fly) hypothetical protein</fullName>
    </submittedName>
</protein>
<evidence type="ECO:0000313" key="1">
    <source>
        <dbReference type="EMBL" id="CAD6997310.1"/>
    </source>
</evidence>
<gene>
    <name evidence="1" type="ORF">CCAP1982_LOCUS5943</name>
</gene>
<organism evidence="1 2">
    <name type="scientific">Ceratitis capitata</name>
    <name type="common">Mediterranean fruit fly</name>
    <name type="synonym">Tephritis capitata</name>
    <dbReference type="NCBI Taxonomy" id="7213"/>
    <lineage>
        <taxon>Eukaryota</taxon>
        <taxon>Metazoa</taxon>
        <taxon>Ecdysozoa</taxon>
        <taxon>Arthropoda</taxon>
        <taxon>Hexapoda</taxon>
        <taxon>Insecta</taxon>
        <taxon>Pterygota</taxon>
        <taxon>Neoptera</taxon>
        <taxon>Endopterygota</taxon>
        <taxon>Diptera</taxon>
        <taxon>Brachycera</taxon>
        <taxon>Muscomorpha</taxon>
        <taxon>Tephritoidea</taxon>
        <taxon>Tephritidae</taxon>
        <taxon>Ceratitis</taxon>
        <taxon>Ceratitis</taxon>
    </lineage>
</organism>
<evidence type="ECO:0000313" key="2">
    <source>
        <dbReference type="Proteomes" id="UP000606786"/>
    </source>
</evidence>
<reference evidence="1" key="1">
    <citation type="submission" date="2020-11" db="EMBL/GenBank/DDBJ databases">
        <authorList>
            <person name="Whitehead M."/>
        </authorList>
    </citation>
    <scope>NUCLEOTIDE SEQUENCE</scope>
    <source>
        <strain evidence="1">EGII</strain>
    </source>
</reference>